<gene>
    <name evidence="1" type="ORF">M407DRAFT_216285</name>
</gene>
<dbReference type="OrthoDB" id="3256616at2759"/>
<name>A0A0C3Q2A9_9AGAM</name>
<dbReference type="HOGENOM" id="CLU_350622_0_0_1"/>
<accession>A0A0C3Q2A9</accession>
<dbReference type="Proteomes" id="UP000054248">
    <property type="component" value="Unassembled WGS sequence"/>
</dbReference>
<dbReference type="AlphaFoldDB" id="A0A0C3Q2A9"/>
<evidence type="ECO:0000313" key="1">
    <source>
        <dbReference type="EMBL" id="KIO22550.1"/>
    </source>
</evidence>
<reference evidence="2" key="2">
    <citation type="submission" date="2015-01" db="EMBL/GenBank/DDBJ databases">
        <title>Evolutionary Origins and Diversification of the Mycorrhizal Mutualists.</title>
        <authorList>
            <consortium name="DOE Joint Genome Institute"/>
            <consortium name="Mycorrhizal Genomics Consortium"/>
            <person name="Kohler A."/>
            <person name="Kuo A."/>
            <person name="Nagy L.G."/>
            <person name="Floudas D."/>
            <person name="Copeland A."/>
            <person name="Barry K.W."/>
            <person name="Cichocki N."/>
            <person name="Veneault-Fourrey C."/>
            <person name="LaButti K."/>
            <person name="Lindquist E.A."/>
            <person name="Lipzen A."/>
            <person name="Lundell T."/>
            <person name="Morin E."/>
            <person name="Murat C."/>
            <person name="Riley R."/>
            <person name="Ohm R."/>
            <person name="Sun H."/>
            <person name="Tunlid A."/>
            <person name="Henrissat B."/>
            <person name="Grigoriev I.V."/>
            <person name="Hibbett D.S."/>
            <person name="Martin F."/>
        </authorList>
    </citation>
    <scope>NUCLEOTIDE SEQUENCE [LARGE SCALE GENOMIC DNA]</scope>
    <source>
        <strain evidence="2">MUT 4182</strain>
    </source>
</reference>
<evidence type="ECO:0000313" key="2">
    <source>
        <dbReference type="Proteomes" id="UP000054248"/>
    </source>
</evidence>
<dbReference type="EMBL" id="KN823107">
    <property type="protein sequence ID" value="KIO22550.1"/>
    <property type="molecule type" value="Genomic_DNA"/>
</dbReference>
<organism evidence="1 2">
    <name type="scientific">Tulasnella calospora MUT 4182</name>
    <dbReference type="NCBI Taxonomy" id="1051891"/>
    <lineage>
        <taxon>Eukaryota</taxon>
        <taxon>Fungi</taxon>
        <taxon>Dikarya</taxon>
        <taxon>Basidiomycota</taxon>
        <taxon>Agaricomycotina</taxon>
        <taxon>Agaricomycetes</taxon>
        <taxon>Cantharellales</taxon>
        <taxon>Tulasnellaceae</taxon>
        <taxon>Tulasnella</taxon>
    </lineage>
</organism>
<protein>
    <submittedName>
        <fullName evidence="1">Uncharacterized protein</fullName>
    </submittedName>
</protein>
<reference evidence="1 2" key="1">
    <citation type="submission" date="2014-04" db="EMBL/GenBank/DDBJ databases">
        <authorList>
            <consortium name="DOE Joint Genome Institute"/>
            <person name="Kuo A."/>
            <person name="Girlanda M."/>
            <person name="Perotto S."/>
            <person name="Kohler A."/>
            <person name="Nagy L.G."/>
            <person name="Floudas D."/>
            <person name="Copeland A."/>
            <person name="Barry K.W."/>
            <person name="Cichocki N."/>
            <person name="Veneault-Fourrey C."/>
            <person name="LaButti K."/>
            <person name="Lindquist E.A."/>
            <person name="Lipzen A."/>
            <person name="Lundell T."/>
            <person name="Morin E."/>
            <person name="Murat C."/>
            <person name="Sun H."/>
            <person name="Tunlid A."/>
            <person name="Henrissat B."/>
            <person name="Grigoriev I.V."/>
            <person name="Hibbett D.S."/>
            <person name="Martin F."/>
            <person name="Nordberg H.P."/>
            <person name="Cantor M.N."/>
            <person name="Hua S.X."/>
        </authorList>
    </citation>
    <scope>NUCLEOTIDE SEQUENCE [LARGE SCALE GENOMIC DNA]</scope>
    <source>
        <strain evidence="1 2">MUT 4182</strain>
    </source>
</reference>
<keyword evidence="2" id="KW-1185">Reference proteome</keyword>
<sequence>MPFFLPVRPAFPPTPELSRPALGWAFSAYAEAEREFRKLVGMLVDAFQFGERTRDNQDRKGKQKERATGRELVESYMKLRSLDQERSFLFNIPSRGWTSLLRASTLKDVPSSSSTSVTDIIIRDLADCLSSRRRDEYQQLILDVFDLAASPTAHITISDRQALDLFHALPPGLDPQQYTMTMITRVFDAMLNDSDSQFPIHLPFLATTYQRLISSESAQLAIVQKQSTWILFRFIERLSRLASQSQSPWSKTAQNAEGVVLEVLANVAGAGMIPNIVATTALASAKSALSTSAPTERAETLRVVVLRALVSACFQRQWHAQAMELLSSVVPAARAYNMVQGKHYGRSGHLGKRFVPPTPAKPPSATMVAYLQQTLLSLLAFPALADSQASSALLTSLVEVLQSQSEVTQRIPNLIEAYYTSSSPHEASIEAAAFVDSRLGELGIDLSSRIPPRDMQPRLLRAYLEAGVPDQAKRLIRDVLEHDRTMHGAPRQHAAVAEIEADFVLGIVDANDVESFREVWTRAKAGWIGYSERSLCGSRTILNALVGHFGIARQHTRESRLANHVTEQRTANIPVQPFIERDFAEDVLTTFANIHLRWPKQSHPQDLKAYNNACRAFGYPEKAIKIARPSKAPPAAAQQIDLTAHRKALKTLTSSNIPDVDQLIRSMHPTSPLEERKSAAKQFISSIRKEGPAVTRAGSAADVRLRRFAAVVALDACWPPDVWATLLGDAPRASWSRDLRLKISQAAYGRWKTGELDEEYCLRTLRHLRSRWAREIRRDRHTRRLLMAQVRRRTRTLSAPSDV</sequence>
<proteinExistence type="predicted"/>